<evidence type="ECO:0000313" key="1">
    <source>
        <dbReference type="EMBL" id="GBP12198.1"/>
    </source>
</evidence>
<protein>
    <submittedName>
        <fullName evidence="1">Retrovirus-related Pol polyprotein from type-1 retrotransposable element R1 4</fullName>
    </submittedName>
</protein>
<name>A0A4C1TFH4_EUMVA</name>
<sequence>MLRSYVTIPYPTLGILKSSEEKINELRGHSITSSFIKQFCFTPNLVAAFYFGRDTRKLYRFFPEVSARLSSDWVEPDYETSQLLTGHGCFRKRPHDMRLNDTSMCFCGQTDEDMHHVLWSCPLYDDIRSEMLSDIEVMQVGPVYYTDLVGSQANFRRLREYARAWHRLRGGQT</sequence>
<keyword evidence="2" id="KW-1185">Reference proteome</keyword>
<organism evidence="1 2">
    <name type="scientific">Eumeta variegata</name>
    <name type="common">Bagworm moth</name>
    <name type="synonym">Eumeta japonica</name>
    <dbReference type="NCBI Taxonomy" id="151549"/>
    <lineage>
        <taxon>Eukaryota</taxon>
        <taxon>Metazoa</taxon>
        <taxon>Ecdysozoa</taxon>
        <taxon>Arthropoda</taxon>
        <taxon>Hexapoda</taxon>
        <taxon>Insecta</taxon>
        <taxon>Pterygota</taxon>
        <taxon>Neoptera</taxon>
        <taxon>Endopterygota</taxon>
        <taxon>Lepidoptera</taxon>
        <taxon>Glossata</taxon>
        <taxon>Ditrysia</taxon>
        <taxon>Tineoidea</taxon>
        <taxon>Psychidae</taxon>
        <taxon>Oiketicinae</taxon>
        <taxon>Eumeta</taxon>
    </lineage>
</organism>
<dbReference type="Proteomes" id="UP000299102">
    <property type="component" value="Unassembled WGS sequence"/>
</dbReference>
<accession>A0A4C1TFH4</accession>
<proteinExistence type="predicted"/>
<comment type="caution">
    <text evidence="1">The sequence shown here is derived from an EMBL/GenBank/DDBJ whole genome shotgun (WGS) entry which is preliminary data.</text>
</comment>
<dbReference type="OrthoDB" id="7862785at2759"/>
<dbReference type="AlphaFoldDB" id="A0A4C1TFH4"/>
<reference evidence="1 2" key="1">
    <citation type="journal article" date="2019" name="Commun. Biol.">
        <title>The bagworm genome reveals a unique fibroin gene that provides high tensile strength.</title>
        <authorList>
            <person name="Kono N."/>
            <person name="Nakamura H."/>
            <person name="Ohtoshi R."/>
            <person name="Tomita M."/>
            <person name="Numata K."/>
            <person name="Arakawa K."/>
        </authorList>
    </citation>
    <scope>NUCLEOTIDE SEQUENCE [LARGE SCALE GENOMIC DNA]</scope>
</reference>
<gene>
    <name evidence="1" type="ORF">EVAR_6378_1</name>
</gene>
<dbReference type="EMBL" id="BGZK01000050">
    <property type="protein sequence ID" value="GBP12198.1"/>
    <property type="molecule type" value="Genomic_DNA"/>
</dbReference>
<evidence type="ECO:0000313" key="2">
    <source>
        <dbReference type="Proteomes" id="UP000299102"/>
    </source>
</evidence>